<evidence type="ECO:0000259" key="5">
    <source>
        <dbReference type="PROSITE" id="PS50850"/>
    </source>
</evidence>
<dbReference type="AlphaFoldDB" id="A0A193G7L0"/>
<name>A0A193G7L0_9BORD</name>
<dbReference type="RefSeq" id="WP_066653085.1">
    <property type="nucleotide sequence ID" value="NZ_CBCSCL010000040.1"/>
</dbReference>
<dbReference type="InterPro" id="IPR036259">
    <property type="entry name" value="MFS_trans_sf"/>
</dbReference>
<gene>
    <name evidence="6" type="ORF">BAU07_01455</name>
</gene>
<feature type="transmembrane region" description="Helical" evidence="4">
    <location>
        <begin position="301"/>
        <end position="321"/>
    </location>
</feature>
<dbReference type="KEGG" id="bfz:BAU07_01455"/>
<feature type="transmembrane region" description="Helical" evidence="4">
    <location>
        <begin position="361"/>
        <end position="384"/>
    </location>
</feature>
<protein>
    <recommendedName>
        <fullName evidence="5">Major facilitator superfamily (MFS) profile domain-containing protein</fullName>
    </recommendedName>
</protein>
<evidence type="ECO:0000256" key="3">
    <source>
        <dbReference type="ARBA" id="ARBA00023136"/>
    </source>
</evidence>
<dbReference type="NCBIfam" id="NF009048">
    <property type="entry name" value="PRK12382.1"/>
    <property type="match status" value="1"/>
</dbReference>
<evidence type="ECO:0000313" key="7">
    <source>
        <dbReference type="Proteomes" id="UP000091926"/>
    </source>
</evidence>
<dbReference type="PANTHER" id="PTHR23531:SF1">
    <property type="entry name" value="QUINOLENE RESISTANCE PROTEIN NORA"/>
    <property type="match status" value="1"/>
</dbReference>
<feature type="transmembrane region" description="Helical" evidence="4">
    <location>
        <begin position="277"/>
        <end position="295"/>
    </location>
</feature>
<feature type="transmembrane region" description="Helical" evidence="4">
    <location>
        <begin position="173"/>
        <end position="195"/>
    </location>
</feature>
<feature type="transmembrane region" description="Helical" evidence="4">
    <location>
        <begin position="247"/>
        <end position="265"/>
    </location>
</feature>
<sequence>MNPSPKPDVVRQLLPFSLAVFFGFLSIGIPLSVLPAQVGHVLGYGSVMVGCVVGAQSLSTLLTRQYAGRLCDTRGPKFTAVLGFGSASAAALLYFVSGLVVHVPLASLLLLVAGRLLLGLGESLFITSLATWSIARVGAAHAGRAMAWQGIAMYGAMAFGAPVGSLLLQAGGFILVAAIAIVCPLVGGIMATRWTDVAPPRGKRVSFLRVVGVIWLPGLALALASAGFGTMAAFLPPLYLAGGWSNPGAALTAFGVTYIVMRLFFAGVPDRAGGYRVAGFSLIVEAVGQLLIWHADSAATALLGAAVTGVGYSLVFPSLGVEAMKRVAPENRGLVIGAYLACFDLGLAMAGPAAGVVAQNLGIASAFLASTVTALCAAALVWYARFSPRYSSPRG</sequence>
<dbReference type="GO" id="GO:0022857">
    <property type="term" value="F:transmembrane transporter activity"/>
    <property type="evidence" value="ECO:0007669"/>
    <property type="project" value="InterPro"/>
</dbReference>
<proteinExistence type="predicted"/>
<feature type="transmembrane region" description="Helical" evidence="4">
    <location>
        <begin position="41"/>
        <end position="63"/>
    </location>
</feature>
<dbReference type="NCBIfam" id="NF003477">
    <property type="entry name" value="PRK05122.1"/>
    <property type="match status" value="1"/>
</dbReference>
<dbReference type="InterPro" id="IPR011701">
    <property type="entry name" value="MFS"/>
</dbReference>
<feature type="transmembrane region" description="Helical" evidence="4">
    <location>
        <begin position="333"/>
        <end position="355"/>
    </location>
</feature>
<feature type="transmembrane region" description="Helical" evidence="4">
    <location>
        <begin position="12"/>
        <end position="35"/>
    </location>
</feature>
<organism evidence="6 7">
    <name type="scientific">Bordetella flabilis</name>
    <dbReference type="NCBI Taxonomy" id="463014"/>
    <lineage>
        <taxon>Bacteria</taxon>
        <taxon>Pseudomonadati</taxon>
        <taxon>Pseudomonadota</taxon>
        <taxon>Betaproteobacteria</taxon>
        <taxon>Burkholderiales</taxon>
        <taxon>Alcaligenaceae</taxon>
        <taxon>Bordetella</taxon>
    </lineage>
</organism>
<feature type="transmembrane region" description="Helical" evidence="4">
    <location>
        <begin position="147"/>
        <end position="167"/>
    </location>
</feature>
<dbReference type="Gene3D" id="1.20.1250.20">
    <property type="entry name" value="MFS general substrate transporter like domains"/>
    <property type="match status" value="1"/>
</dbReference>
<evidence type="ECO:0000256" key="4">
    <source>
        <dbReference type="SAM" id="Phobius"/>
    </source>
</evidence>
<dbReference type="CDD" id="cd17489">
    <property type="entry name" value="MFS_YfcJ_like"/>
    <property type="match status" value="1"/>
</dbReference>
<evidence type="ECO:0000256" key="1">
    <source>
        <dbReference type="ARBA" id="ARBA00022692"/>
    </source>
</evidence>
<dbReference type="PROSITE" id="PS50850">
    <property type="entry name" value="MFS"/>
    <property type="match status" value="1"/>
</dbReference>
<dbReference type="Proteomes" id="UP000091926">
    <property type="component" value="Chromosome"/>
</dbReference>
<keyword evidence="2 4" id="KW-1133">Transmembrane helix</keyword>
<dbReference type="Pfam" id="PF07690">
    <property type="entry name" value="MFS_1"/>
    <property type="match status" value="1"/>
</dbReference>
<keyword evidence="7" id="KW-1185">Reference proteome</keyword>
<dbReference type="PANTHER" id="PTHR23531">
    <property type="entry name" value="QUINOLENE RESISTANCE PROTEIN NORA"/>
    <property type="match status" value="1"/>
</dbReference>
<dbReference type="EMBL" id="CP016172">
    <property type="protein sequence ID" value="ANN75967.1"/>
    <property type="molecule type" value="Genomic_DNA"/>
</dbReference>
<dbReference type="SUPFAM" id="SSF103473">
    <property type="entry name" value="MFS general substrate transporter"/>
    <property type="match status" value="1"/>
</dbReference>
<reference evidence="6 7" key="1">
    <citation type="submission" date="2016-06" db="EMBL/GenBank/DDBJ databases">
        <title>Complete genome sequences of Bordetella bronchialis and Bordetella flabilis.</title>
        <authorList>
            <person name="LiPuma J.J."/>
            <person name="Spilker T."/>
        </authorList>
    </citation>
    <scope>NUCLEOTIDE SEQUENCE [LARGE SCALE GENOMIC DNA]</scope>
    <source>
        <strain evidence="6 7">AU10664</strain>
    </source>
</reference>
<feature type="transmembrane region" description="Helical" evidence="4">
    <location>
        <begin position="207"/>
        <end position="235"/>
    </location>
</feature>
<feature type="domain" description="Major facilitator superfamily (MFS) profile" evidence="5">
    <location>
        <begin position="206"/>
        <end position="395"/>
    </location>
</feature>
<evidence type="ECO:0000256" key="2">
    <source>
        <dbReference type="ARBA" id="ARBA00022989"/>
    </source>
</evidence>
<dbReference type="STRING" id="463014.BAU07_01455"/>
<feature type="transmembrane region" description="Helical" evidence="4">
    <location>
        <begin position="108"/>
        <end position="135"/>
    </location>
</feature>
<dbReference type="InterPro" id="IPR052714">
    <property type="entry name" value="MFS_Exporter"/>
</dbReference>
<feature type="transmembrane region" description="Helical" evidence="4">
    <location>
        <begin position="75"/>
        <end position="96"/>
    </location>
</feature>
<keyword evidence="1 4" id="KW-0812">Transmembrane</keyword>
<dbReference type="InterPro" id="IPR020846">
    <property type="entry name" value="MFS_dom"/>
</dbReference>
<keyword evidence="3 4" id="KW-0472">Membrane</keyword>
<evidence type="ECO:0000313" key="6">
    <source>
        <dbReference type="EMBL" id="ANN75967.1"/>
    </source>
</evidence>
<accession>A0A193G7L0</accession>